<protein>
    <submittedName>
        <fullName evidence="1">Uncharacterized protein</fullName>
    </submittedName>
</protein>
<gene>
    <name evidence="1" type="ORF">ATY31_11160</name>
</gene>
<dbReference type="Proteomes" id="UP000237511">
    <property type="component" value="Unassembled WGS sequence"/>
</dbReference>
<evidence type="ECO:0000313" key="1">
    <source>
        <dbReference type="EMBL" id="POH33209.1"/>
    </source>
</evidence>
<name>A0A2S3YQ91_9HYPH</name>
<accession>A0A2S3YQ91</accession>
<dbReference type="AlphaFoldDB" id="A0A2S3YQ91"/>
<proteinExistence type="predicted"/>
<evidence type="ECO:0000313" key="2">
    <source>
        <dbReference type="Proteomes" id="UP000237511"/>
    </source>
</evidence>
<organism evidence="1 2">
    <name type="scientific">Sinorhizobium americanum</name>
    <dbReference type="NCBI Taxonomy" id="194963"/>
    <lineage>
        <taxon>Bacteria</taxon>
        <taxon>Pseudomonadati</taxon>
        <taxon>Pseudomonadota</taxon>
        <taxon>Alphaproteobacteria</taxon>
        <taxon>Hyphomicrobiales</taxon>
        <taxon>Rhizobiaceae</taxon>
        <taxon>Sinorhizobium/Ensifer group</taxon>
        <taxon>Sinorhizobium</taxon>
    </lineage>
</organism>
<dbReference type="EMBL" id="LODU01000022">
    <property type="protein sequence ID" value="POH33209.1"/>
    <property type="molecule type" value="Genomic_DNA"/>
</dbReference>
<sequence>MFMARWITLGMEAAGALPAIAIAEDGARAGAGEFIAQEVKRRIPIQRNTFIKSVPFVPARALLQPPLGHHGVHDARALMQRSGKVADDIHRIRVAGMTQLSIVPSC</sequence>
<comment type="caution">
    <text evidence="1">The sequence shown here is derived from an EMBL/GenBank/DDBJ whole genome shotgun (WGS) entry which is preliminary data.</text>
</comment>
<reference evidence="1 2" key="1">
    <citation type="journal article" date="2014" name="Syst. Appl. Microbiol.">
        <title>Microsymbionts of Phaseolus vulgaris in acid and alkaline soils of Mexico.</title>
        <authorList>
            <person name="Verastegui-Valdes M.M."/>
            <person name="Zhang Y.J."/>
            <person name="Rivera-Orduna F.N."/>
            <person name="Cheng H.P."/>
            <person name="Sui X.H."/>
            <person name="Wang E.T."/>
        </authorList>
    </citation>
    <scope>NUCLEOTIDE SEQUENCE [LARGE SCALE GENOMIC DNA]</scope>
    <source>
        <strain evidence="1 2">FG01</strain>
    </source>
</reference>